<reference evidence="4 5" key="1">
    <citation type="submission" date="2017-06" db="EMBL/GenBank/DDBJ databases">
        <title>Draft genome sequence of a variant of Elsinoe murrayae.</title>
        <authorList>
            <person name="Cheng Q."/>
        </authorList>
    </citation>
    <scope>NUCLEOTIDE SEQUENCE [LARGE SCALE GENOMIC DNA]</scope>
    <source>
        <strain evidence="4 5">CQ-2017a</strain>
    </source>
</reference>
<keyword evidence="1" id="KW-0539">Nucleus</keyword>
<feature type="region of interest" description="Disordered" evidence="2">
    <location>
        <begin position="477"/>
        <end position="542"/>
    </location>
</feature>
<accession>A0A2K1R0A7</accession>
<dbReference type="InterPro" id="IPR053181">
    <property type="entry name" value="EcdB-like_regulator"/>
</dbReference>
<dbReference type="SUPFAM" id="SSF57701">
    <property type="entry name" value="Zn2/Cys6 DNA-binding domain"/>
    <property type="match status" value="1"/>
</dbReference>
<name>A0A2K1R0A7_9PEZI</name>
<dbReference type="GO" id="GO:0008270">
    <property type="term" value="F:zinc ion binding"/>
    <property type="evidence" value="ECO:0007669"/>
    <property type="project" value="InterPro"/>
</dbReference>
<proteinExistence type="predicted"/>
<dbReference type="OrthoDB" id="5244761at2759"/>
<feature type="compositionally biased region" description="Basic and acidic residues" evidence="2">
    <location>
        <begin position="190"/>
        <end position="212"/>
    </location>
</feature>
<sequence>MTVRHPSSERPPEGPPPQHPPPLPSSYHPEHVPLPHGHHPYYPPPHHHAPPPPPPQADAGAPPPHHAGEPGQYPPPHYPPHYGWLHAPQYAPPGQQQKKKSNRASQACDRCRERKSKCDEKSPCSTCQEQNVPCVYRESQSAKGLDKGGTSLGEIQEIVQKIPDQNEQILDRLHKLENLLTSRALQDGVPTKEEEHRPDTPAEGTAKRETPRQHSQPLHRSQSAQEPLQQQAPPSRHERTDRDSPLTDEPLFDEHTTAAHKLLYLWPSIHSLFATQDQEGLHYNYVQNGEARGWLRLDGAGEAEKASELSAFKDETASFEPSPDNTPDMFSGMTALHDDPRRTDVISEAKKPDLREEIVWKYFHSYRRNIHALHPFLDMPTLASFVKTFIKRHSYLDPRCQSQESRSAGSTFTTANSDTAHRGVKRRRTDQHYTQQDGPRLSNERSLPVAITYLVLALGSICEWQYLVPGPLGEETHGTSLMPPPNVPYSASPPATSRLSPSSNYSGSTPGSTDARYHAHSPRVMYDSPGPGSGAPKRPRTNVEQIPGLDYYREACQILGMFADSNDVAVAQARLLAGLYKGQLGRVQESWSWIFDAARICRYQLRMEGLDRGSNNKEHNWKYPIESKRGIAQNTLVIVSWSALQLESDILAELDYPVSGCTDLQGSIPYPRETLRDGDYESNREYEQQQRTRLTESYNKQLYLRKRLNEMHSELYGKKLPSTTPKALASVLNQNLDTMMQFRSYQPWADTDPPAQNILDARLRAKSYGAEYICLRPYLDYVLHAMDHVQSGAHASEFARDPYGRERRNEVSLFAAMATMDPQVVQDRAQRCVKAAINSTTAFDGIQGKVIVTNIMGTSHAQFSNMLVLAAAYSSAKPYLQALISKKKLQGLFSRTVDFLSQLRHCNTTAVQDIRYLQMIHTRLFKSPVQEGQHECGWYTVHMTQGTISGGSFGSMMSE</sequence>
<dbReference type="InterPro" id="IPR001138">
    <property type="entry name" value="Zn2Cys6_DnaBD"/>
</dbReference>
<feature type="compositionally biased region" description="Pro residues" evidence="2">
    <location>
        <begin position="50"/>
        <end position="65"/>
    </location>
</feature>
<dbReference type="EMBL" id="NKHZ01000018">
    <property type="protein sequence ID" value="PNS20731.1"/>
    <property type="molecule type" value="Genomic_DNA"/>
</dbReference>
<dbReference type="PANTHER" id="PTHR47785">
    <property type="entry name" value="ZN(II)2CYS6 TRANSCRIPTION FACTOR (EUROFUNG)-RELATED-RELATED"/>
    <property type="match status" value="1"/>
</dbReference>
<feature type="region of interest" description="Disordered" evidence="2">
    <location>
        <begin position="400"/>
        <end position="442"/>
    </location>
</feature>
<dbReference type="Pfam" id="PF00172">
    <property type="entry name" value="Zn_clus"/>
    <property type="match status" value="1"/>
</dbReference>
<dbReference type="PANTHER" id="PTHR47785:SF4">
    <property type="entry name" value="ZN(II)2CYS6 TRANSCRIPTION FACTOR (EUROFUNG)"/>
    <property type="match status" value="1"/>
</dbReference>
<dbReference type="CDD" id="cd12148">
    <property type="entry name" value="fungal_TF_MHR"/>
    <property type="match status" value="1"/>
</dbReference>
<comment type="caution">
    <text evidence="4">The sequence shown here is derived from an EMBL/GenBank/DDBJ whole genome shotgun (WGS) entry which is preliminary data.</text>
</comment>
<dbReference type="AlphaFoldDB" id="A0A2K1R0A7"/>
<evidence type="ECO:0000256" key="2">
    <source>
        <dbReference type="SAM" id="MobiDB-lite"/>
    </source>
</evidence>
<evidence type="ECO:0000313" key="5">
    <source>
        <dbReference type="Proteomes" id="UP000243797"/>
    </source>
</evidence>
<evidence type="ECO:0000256" key="1">
    <source>
        <dbReference type="ARBA" id="ARBA00023242"/>
    </source>
</evidence>
<evidence type="ECO:0000313" key="4">
    <source>
        <dbReference type="EMBL" id="PNS20731.1"/>
    </source>
</evidence>
<feature type="region of interest" description="Disordered" evidence="2">
    <location>
        <begin position="1"/>
        <end position="132"/>
    </location>
</feature>
<dbReference type="CDD" id="cd00067">
    <property type="entry name" value="GAL4"/>
    <property type="match status" value="1"/>
</dbReference>
<dbReference type="SMART" id="SM00066">
    <property type="entry name" value="GAL4"/>
    <property type="match status" value="1"/>
</dbReference>
<feature type="compositionally biased region" description="Polar residues" evidence="2">
    <location>
        <begin position="497"/>
        <end position="512"/>
    </location>
</feature>
<gene>
    <name evidence="4" type="ORF">CAC42_2976</name>
</gene>
<feature type="compositionally biased region" description="Polar residues" evidence="2">
    <location>
        <begin position="400"/>
        <end position="418"/>
    </location>
</feature>
<feature type="compositionally biased region" description="Basic and acidic residues" evidence="2">
    <location>
        <begin position="1"/>
        <end position="12"/>
    </location>
</feature>
<feature type="compositionally biased region" description="Polar residues" evidence="2">
    <location>
        <begin position="213"/>
        <end position="233"/>
    </location>
</feature>
<feature type="compositionally biased region" description="Basic and acidic residues" evidence="2">
    <location>
        <begin position="235"/>
        <end position="245"/>
    </location>
</feature>
<feature type="compositionally biased region" description="Pro residues" evidence="2">
    <location>
        <begin position="13"/>
        <end position="24"/>
    </location>
</feature>
<dbReference type="Proteomes" id="UP000243797">
    <property type="component" value="Unassembled WGS sequence"/>
</dbReference>
<dbReference type="InterPro" id="IPR036864">
    <property type="entry name" value="Zn2-C6_fun-type_DNA-bd_sf"/>
</dbReference>
<organism evidence="4 5">
    <name type="scientific">Sphaceloma murrayae</name>
    <dbReference type="NCBI Taxonomy" id="2082308"/>
    <lineage>
        <taxon>Eukaryota</taxon>
        <taxon>Fungi</taxon>
        <taxon>Dikarya</taxon>
        <taxon>Ascomycota</taxon>
        <taxon>Pezizomycotina</taxon>
        <taxon>Dothideomycetes</taxon>
        <taxon>Dothideomycetidae</taxon>
        <taxon>Myriangiales</taxon>
        <taxon>Elsinoaceae</taxon>
        <taxon>Sphaceloma</taxon>
    </lineage>
</organism>
<dbReference type="PROSITE" id="PS50048">
    <property type="entry name" value="ZN2_CY6_FUNGAL_2"/>
    <property type="match status" value="1"/>
</dbReference>
<dbReference type="Gene3D" id="4.10.240.10">
    <property type="entry name" value="Zn(2)-C6 fungal-type DNA-binding domain"/>
    <property type="match status" value="1"/>
</dbReference>
<evidence type="ECO:0000259" key="3">
    <source>
        <dbReference type="PROSITE" id="PS50048"/>
    </source>
</evidence>
<feature type="region of interest" description="Disordered" evidence="2">
    <location>
        <begin position="184"/>
        <end position="250"/>
    </location>
</feature>
<keyword evidence="5" id="KW-1185">Reference proteome</keyword>
<dbReference type="PROSITE" id="PS00463">
    <property type="entry name" value="ZN2_CY6_FUNGAL_1"/>
    <property type="match status" value="1"/>
</dbReference>
<dbReference type="GO" id="GO:0000981">
    <property type="term" value="F:DNA-binding transcription factor activity, RNA polymerase II-specific"/>
    <property type="evidence" value="ECO:0007669"/>
    <property type="project" value="InterPro"/>
</dbReference>
<feature type="compositionally biased region" description="Basic and acidic residues" evidence="2">
    <location>
        <begin position="109"/>
        <end position="122"/>
    </location>
</feature>
<dbReference type="InParanoid" id="A0A2K1R0A7"/>
<protein>
    <recommendedName>
        <fullName evidence="3">Zn(2)-C6 fungal-type domain-containing protein</fullName>
    </recommendedName>
</protein>
<feature type="domain" description="Zn(2)-C6 fungal-type" evidence="3">
    <location>
        <begin position="107"/>
        <end position="136"/>
    </location>
</feature>
<dbReference type="STRING" id="2082308.A0A2K1R0A7"/>